<dbReference type="EMBL" id="MK288021">
    <property type="protein sequence ID" value="AZU98895.1"/>
    <property type="molecule type" value="Genomic_DNA"/>
</dbReference>
<gene>
    <name evidence="1" type="ORF">pW2_61</name>
</gene>
<evidence type="ECO:0000313" key="1">
    <source>
        <dbReference type="EMBL" id="AZU98895.1"/>
    </source>
</evidence>
<name>A0A3T0IHJ9_9CAUD</name>
<sequence>MKLLAKIINAYSEGSDIKFISECFSITEERVLEELRNFKEQSRFKRTFTDEFRIMVAERDMRQIPRSRIAEELQLNVATVKTACEKFGNALKEVASNDNVYSIVEGVTDIKTCPSCGNKKVNEIESVYGASAVVVDGIYCMECGDEHFIVHNYEEVEENEIKTQKFVNSDVYRVNFEYLEE</sequence>
<keyword evidence="2" id="KW-1185">Reference proteome</keyword>
<dbReference type="Proteomes" id="UP000287896">
    <property type="component" value="Segment"/>
</dbReference>
<reference evidence="1 2" key="1">
    <citation type="submission" date="2018-12" db="EMBL/GenBank/DDBJ databases">
        <title>Characterization of a novel siphovirus infacting Bacillus anthracis.</title>
        <authorList>
            <person name="Hu X."/>
            <person name="Wan X."/>
            <person name="Geng P."/>
            <person name="Yuan Z."/>
        </authorList>
    </citation>
    <scope>NUCLEOTIDE SEQUENCE [LARGE SCALE GENOMIC DNA]</scope>
</reference>
<protein>
    <submittedName>
        <fullName evidence="1">Uncharacterized protein</fullName>
    </submittedName>
</protein>
<proteinExistence type="predicted"/>
<accession>A0A3T0IHJ9</accession>
<organism evidence="1 2">
    <name type="scientific">Bacillus phage pW2</name>
    <dbReference type="NCBI Taxonomy" id="2500559"/>
    <lineage>
        <taxon>Viruses</taxon>
        <taxon>Duplodnaviria</taxon>
        <taxon>Heunggongvirae</taxon>
        <taxon>Uroviricota</taxon>
        <taxon>Caudoviricetes</taxon>
        <taxon>Joanripponvirinae</taxon>
        <taxon>Sophritavirus</taxon>
        <taxon>Sophritavirus pW2</taxon>
    </lineage>
</organism>
<evidence type="ECO:0000313" key="2">
    <source>
        <dbReference type="Proteomes" id="UP000287896"/>
    </source>
</evidence>